<evidence type="ECO:0008006" key="3">
    <source>
        <dbReference type="Google" id="ProtNLM"/>
    </source>
</evidence>
<gene>
    <name evidence="2" type="ORF">SERLADRAFT_481051</name>
</gene>
<sequence>MRSLSFVFLAVYSTLFASAASTYSKRQSYLQQNGPAAEALNNQYASLTADSPCTEGQDACIQGQFGHCYQGRYLTYSCPDNWACAAIPNEWSVGTSTTCDSISDINWRNQQAGISKRAVETLQTRDIAQLKANGPAAKVLNQQYATLTTSSSCNDGDVACVQGQFAHCYQSRYLTYSCPTDWTCQALPNEHSNGTTTTCDYGPDAQWRLTEAGAL</sequence>
<dbReference type="Proteomes" id="UP000008064">
    <property type="component" value="Unassembled WGS sequence"/>
</dbReference>
<protein>
    <recommendedName>
        <fullName evidence="3">Carbohydrate-binding module family 19 domain-containing protein</fullName>
    </recommendedName>
</protein>
<dbReference type="RefSeq" id="XP_007324727.1">
    <property type="nucleotide sequence ID" value="XM_007324665.1"/>
</dbReference>
<evidence type="ECO:0000313" key="2">
    <source>
        <dbReference type="EMBL" id="EGO18700.1"/>
    </source>
</evidence>
<dbReference type="GeneID" id="18821622"/>
<dbReference type="AlphaFoldDB" id="F8PEA3"/>
<feature type="signal peptide" evidence="1">
    <location>
        <begin position="1"/>
        <end position="19"/>
    </location>
</feature>
<dbReference type="OrthoDB" id="2362516at2759"/>
<evidence type="ECO:0000256" key="1">
    <source>
        <dbReference type="SAM" id="SignalP"/>
    </source>
</evidence>
<proteinExistence type="predicted"/>
<dbReference type="EMBL" id="GL945447">
    <property type="protein sequence ID" value="EGO18700.1"/>
    <property type="molecule type" value="Genomic_DNA"/>
</dbReference>
<dbReference type="KEGG" id="sla:SERLADRAFT_481051"/>
<name>F8PEA3_SERL9</name>
<dbReference type="HOGENOM" id="CLU_1267251_0_0_1"/>
<reference evidence="2" key="1">
    <citation type="submission" date="2011-04" db="EMBL/GenBank/DDBJ databases">
        <title>Evolution of plant cell wall degrading machinery underlies the functional diversity of forest fungi.</title>
        <authorList>
            <consortium name="US DOE Joint Genome Institute (JGI-PGF)"/>
            <person name="Eastwood D.C."/>
            <person name="Floudas D."/>
            <person name="Binder M."/>
            <person name="Majcherczyk A."/>
            <person name="Schneider P."/>
            <person name="Aerts A."/>
            <person name="Asiegbu F.O."/>
            <person name="Baker S.E."/>
            <person name="Barry K."/>
            <person name="Bendiksby M."/>
            <person name="Blumentritt M."/>
            <person name="Coutinho P.M."/>
            <person name="Cullen D."/>
            <person name="Cullen D."/>
            <person name="Gathman A."/>
            <person name="Goodell B."/>
            <person name="Henrissat B."/>
            <person name="Ihrmark K."/>
            <person name="Kauserud H."/>
            <person name="Kohler A."/>
            <person name="LaButti K."/>
            <person name="Lapidus A."/>
            <person name="Lavin J.L."/>
            <person name="Lee Y.-H."/>
            <person name="Lindquist E."/>
            <person name="Lilly W."/>
            <person name="Lucas S."/>
            <person name="Morin E."/>
            <person name="Murat C."/>
            <person name="Oguiza J.A."/>
            <person name="Park J."/>
            <person name="Pisabarro A.G."/>
            <person name="Riley R."/>
            <person name="Rosling A."/>
            <person name="Salamov A."/>
            <person name="Schmidt O."/>
            <person name="Schmutz J."/>
            <person name="Skrede I."/>
            <person name="Stenlid J."/>
            <person name="Wiebenga A."/>
            <person name="Xie X."/>
            <person name="Kues U."/>
            <person name="Hibbett D.S."/>
            <person name="Hoffmeister D."/>
            <person name="Hogberg N."/>
            <person name="Martin F."/>
            <person name="Grigoriev I.V."/>
            <person name="Watkinson S.C."/>
        </authorList>
    </citation>
    <scope>NUCLEOTIDE SEQUENCE</scope>
    <source>
        <strain evidence="2">S7.9</strain>
    </source>
</reference>
<keyword evidence="1" id="KW-0732">Signal</keyword>
<feature type="chain" id="PRO_5003376498" description="Carbohydrate-binding module family 19 domain-containing protein" evidence="1">
    <location>
        <begin position="20"/>
        <end position="215"/>
    </location>
</feature>
<organism>
    <name type="scientific">Serpula lacrymans var. lacrymans (strain S7.9)</name>
    <name type="common">Dry rot fungus</name>
    <dbReference type="NCBI Taxonomy" id="578457"/>
    <lineage>
        <taxon>Eukaryota</taxon>
        <taxon>Fungi</taxon>
        <taxon>Dikarya</taxon>
        <taxon>Basidiomycota</taxon>
        <taxon>Agaricomycotina</taxon>
        <taxon>Agaricomycetes</taxon>
        <taxon>Agaricomycetidae</taxon>
        <taxon>Boletales</taxon>
        <taxon>Coniophorineae</taxon>
        <taxon>Serpulaceae</taxon>
        <taxon>Serpula</taxon>
    </lineage>
</organism>
<accession>F8PEA3</accession>